<dbReference type="EC" id="1.4.3.1" evidence="7"/>
<evidence type="ECO:0000259" key="13">
    <source>
        <dbReference type="Pfam" id="PF01266"/>
    </source>
</evidence>
<dbReference type="Pfam" id="PF01266">
    <property type="entry name" value="DAO"/>
    <property type="match status" value="1"/>
</dbReference>
<evidence type="ECO:0000256" key="12">
    <source>
        <dbReference type="SAM" id="SignalP"/>
    </source>
</evidence>
<dbReference type="AlphaFoldDB" id="A0A493TWE2"/>
<dbReference type="GO" id="GO:0008445">
    <property type="term" value="F:D-aspartate oxidase activity"/>
    <property type="evidence" value="ECO:0007669"/>
    <property type="project" value="UniProtKB-EC"/>
</dbReference>
<keyword evidence="5" id="KW-0274">FAD</keyword>
<name>A0A493TWE2_ANAPP</name>
<dbReference type="GO" id="GO:0005782">
    <property type="term" value="C:peroxisomal matrix"/>
    <property type="evidence" value="ECO:0007669"/>
    <property type="project" value="UniProtKB-SubCell"/>
</dbReference>
<accession>A0A493TWE2</accession>
<keyword evidence="4" id="KW-0285">Flavoprotein</keyword>
<sequence>MIDLVAVVGAGLVGLSTALCISEAFPSCSLSVLAEQFSPNTTGDVAAGMLIPSLKPPPKTRCLSGLTSSWGFDPCPRRSCRSSLSTDGARPSPR</sequence>
<evidence type="ECO:0000256" key="9">
    <source>
        <dbReference type="ARBA" id="ARBA00046214"/>
    </source>
</evidence>
<comment type="catalytic activity">
    <reaction evidence="10">
        <text>D-aspartate + O2 + H2O = oxaloacetate + H2O2 + NH4(+)</text>
        <dbReference type="Rhea" id="RHEA:12512"/>
        <dbReference type="ChEBI" id="CHEBI:15377"/>
        <dbReference type="ChEBI" id="CHEBI:15379"/>
        <dbReference type="ChEBI" id="CHEBI:16240"/>
        <dbReference type="ChEBI" id="CHEBI:16452"/>
        <dbReference type="ChEBI" id="CHEBI:28938"/>
        <dbReference type="ChEBI" id="CHEBI:29990"/>
        <dbReference type="EC" id="1.4.3.1"/>
    </reaction>
    <physiologicalReaction direction="left-to-right" evidence="10">
        <dbReference type="Rhea" id="RHEA:12513"/>
    </physiologicalReaction>
</comment>
<organism evidence="14 15">
    <name type="scientific">Anas platyrhynchos platyrhynchos</name>
    <name type="common">Northern mallard</name>
    <dbReference type="NCBI Taxonomy" id="8840"/>
    <lineage>
        <taxon>Eukaryota</taxon>
        <taxon>Metazoa</taxon>
        <taxon>Chordata</taxon>
        <taxon>Craniata</taxon>
        <taxon>Vertebrata</taxon>
        <taxon>Euteleostomi</taxon>
        <taxon>Archelosauria</taxon>
        <taxon>Archosauria</taxon>
        <taxon>Dinosauria</taxon>
        <taxon>Saurischia</taxon>
        <taxon>Theropoda</taxon>
        <taxon>Coelurosauria</taxon>
        <taxon>Aves</taxon>
        <taxon>Neognathae</taxon>
        <taxon>Galloanserae</taxon>
        <taxon>Anseriformes</taxon>
        <taxon>Anatidae</taxon>
        <taxon>Anatinae</taxon>
        <taxon>Anas</taxon>
    </lineage>
</organism>
<feature type="signal peptide" evidence="12">
    <location>
        <begin position="1"/>
        <end position="18"/>
    </location>
</feature>
<reference evidence="14" key="2">
    <citation type="submission" date="2025-08" db="UniProtKB">
        <authorList>
            <consortium name="Ensembl"/>
        </authorList>
    </citation>
    <scope>IDENTIFICATION</scope>
</reference>
<feature type="domain" description="FAD dependent oxidoreductase" evidence="13">
    <location>
        <begin position="5"/>
        <end position="59"/>
    </location>
</feature>
<dbReference type="PANTHER" id="PTHR11530:SF11">
    <property type="entry name" value="D-ASPARTATE OXIDASE"/>
    <property type="match status" value="1"/>
</dbReference>
<keyword evidence="6" id="KW-0560">Oxidoreductase</keyword>
<reference evidence="14" key="3">
    <citation type="submission" date="2025-09" db="UniProtKB">
        <authorList>
            <consortium name="Ensembl"/>
        </authorList>
    </citation>
    <scope>IDENTIFICATION</scope>
</reference>
<keyword evidence="12" id="KW-0732">Signal</keyword>
<evidence type="ECO:0000313" key="15">
    <source>
        <dbReference type="Proteomes" id="UP000016666"/>
    </source>
</evidence>
<dbReference type="PANTHER" id="PTHR11530">
    <property type="entry name" value="D-AMINO ACID OXIDASE"/>
    <property type="match status" value="1"/>
</dbReference>
<dbReference type="Ensembl" id="ENSAPLT00000042690.1">
    <property type="protein sequence ID" value="ENSAPLP00000029890.1"/>
    <property type="gene ID" value="ENSAPLG00000023942.1"/>
</dbReference>
<comment type="function">
    <text evidence="9">Selectively catalyzes the oxidative deamination of acidic amino acids. Suppresses the level of D-aspartate in the brain, an amino acid that can act as an agonist for glutamate receptors. Protects the organism from the toxicity of D-amino acids. May also function in the intestine.</text>
</comment>
<dbReference type="InterPro" id="IPR006076">
    <property type="entry name" value="FAD-dep_OxRdtase"/>
</dbReference>
<evidence type="ECO:0000256" key="3">
    <source>
        <dbReference type="ARBA" id="ARBA00006730"/>
    </source>
</evidence>
<evidence type="ECO:0000313" key="14">
    <source>
        <dbReference type="Ensembl" id="ENSAPLP00000029890.1"/>
    </source>
</evidence>
<dbReference type="GO" id="GO:0019478">
    <property type="term" value="P:D-amino acid catabolic process"/>
    <property type="evidence" value="ECO:0007669"/>
    <property type="project" value="UniProtKB-ARBA"/>
</dbReference>
<comment type="similarity">
    <text evidence="3">Belongs to the DAMOX/DASOX family.</text>
</comment>
<comment type="catalytic activity">
    <reaction evidence="11">
        <text>D-glutamate + O2 + H2O = 2-oxoglutarate + H2O2 + NH4(+)</text>
        <dbReference type="Rhea" id="RHEA:10028"/>
        <dbReference type="ChEBI" id="CHEBI:15377"/>
        <dbReference type="ChEBI" id="CHEBI:15379"/>
        <dbReference type="ChEBI" id="CHEBI:16240"/>
        <dbReference type="ChEBI" id="CHEBI:16810"/>
        <dbReference type="ChEBI" id="CHEBI:28938"/>
        <dbReference type="ChEBI" id="CHEBI:29986"/>
    </reaction>
    <physiologicalReaction direction="left-to-right" evidence="11">
        <dbReference type="Rhea" id="RHEA:10029"/>
    </physiologicalReaction>
</comment>
<evidence type="ECO:0000256" key="1">
    <source>
        <dbReference type="ARBA" id="ARBA00001974"/>
    </source>
</evidence>
<evidence type="ECO:0000256" key="6">
    <source>
        <dbReference type="ARBA" id="ARBA00023002"/>
    </source>
</evidence>
<evidence type="ECO:0000256" key="4">
    <source>
        <dbReference type="ARBA" id="ARBA00022630"/>
    </source>
</evidence>
<dbReference type="GO" id="GO:0071949">
    <property type="term" value="F:FAD binding"/>
    <property type="evidence" value="ECO:0007669"/>
    <property type="project" value="InterPro"/>
</dbReference>
<evidence type="ECO:0000256" key="7">
    <source>
        <dbReference type="ARBA" id="ARBA00044520"/>
    </source>
</evidence>
<feature type="chain" id="PRO_5019826512" description="D-aspartate oxidase" evidence="12">
    <location>
        <begin position="19"/>
        <end position="94"/>
    </location>
</feature>
<dbReference type="Proteomes" id="UP000016666">
    <property type="component" value="Unassembled WGS sequence"/>
</dbReference>
<evidence type="ECO:0000256" key="8">
    <source>
        <dbReference type="ARBA" id="ARBA00044541"/>
    </source>
</evidence>
<evidence type="ECO:0000256" key="10">
    <source>
        <dbReference type="ARBA" id="ARBA00047522"/>
    </source>
</evidence>
<evidence type="ECO:0000256" key="11">
    <source>
        <dbReference type="ARBA" id="ARBA00049882"/>
    </source>
</evidence>
<comment type="cofactor">
    <cofactor evidence="1">
        <name>FAD</name>
        <dbReference type="ChEBI" id="CHEBI:57692"/>
    </cofactor>
</comment>
<dbReference type="Gene3D" id="3.40.50.720">
    <property type="entry name" value="NAD(P)-binding Rossmann-like Domain"/>
    <property type="match status" value="1"/>
</dbReference>
<evidence type="ECO:0000256" key="5">
    <source>
        <dbReference type="ARBA" id="ARBA00022827"/>
    </source>
</evidence>
<proteinExistence type="inferred from homology"/>
<dbReference type="GO" id="GO:0006533">
    <property type="term" value="P:L-aspartate catabolic process"/>
    <property type="evidence" value="ECO:0007669"/>
    <property type="project" value="TreeGrafter"/>
</dbReference>
<reference evidence="15" key="1">
    <citation type="submission" date="2017-10" db="EMBL/GenBank/DDBJ databases">
        <title>A new Pekin duck reference genome.</title>
        <authorList>
            <person name="Hou Z.-C."/>
            <person name="Zhou Z.-K."/>
            <person name="Zhu F."/>
            <person name="Hou S.-S."/>
        </authorList>
    </citation>
    <scope>NUCLEOTIDE SEQUENCE [LARGE SCALE GENOMIC DNA]</scope>
</reference>
<dbReference type="STRING" id="8840.ENSAPLP00000029890"/>
<protein>
    <recommendedName>
        <fullName evidence="8">D-aspartate oxidase</fullName>
        <ecNumber evidence="7">1.4.3.1</ecNumber>
    </recommendedName>
</protein>
<keyword evidence="15" id="KW-1185">Reference proteome</keyword>
<comment type="subcellular location">
    <subcellularLocation>
        <location evidence="2">Peroxisome matrix</location>
    </subcellularLocation>
</comment>
<dbReference type="InterPro" id="IPR023209">
    <property type="entry name" value="DAO"/>
</dbReference>
<evidence type="ECO:0000256" key="2">
    <source>
        <dbReference type="ARBA" id="ARBA00004253"/>
    </source>
</evidence>